<protein>
    <submittedName>
        <fullName evidence="1">Uncharacterized protein</fullName>
    </submittedName>
</protein>
<dbReference type="Gramene" id="KGN55507">
    <property type="protein sequence ID" value="KGN55507"/>
    <property type="gene ID" value="Csa_4G663660"/>
</dbReference>
<accession>A0A0A0L4L8</accession>
<reference evidence="1 2" key="3">
    <citation type="journal article" date="2010" name="BMC Genomics">
        <title>Transcriptome sequencing and comparative analysis of cucumber flowers with different sex types.</title>
        <authorList>
            <person name="Guo S."/>
            <person name="Zheng Y."/>
            <person name="Joung J.G."/>
            <person name="Liu S."/>
            <person name="Zhang Z."/>
            <person name="Crasta O.R."/>
            <person name="Sobral B.W."/>
            <person name="Xu Y."/>
            <person name="Huang S."/>
            <person name="Fei Z."/>
        </authorList>
    </citation>
    <scope>NUCLEOTIDE SEQUENCE [LARGE SCALE GENOMIC DNA]</scope>
    <source>
        <strain evidence="2">cv. 9930</strain>
    </source>
</reference>
<proteinExistence type="predicted"/>
<keyword evidence="2" id="KW-1185">Reference proteome</keyword>
<evidence type="ECO:0000313" key="1">
    <source>
        <dbReference type="EMBL" id="KGN55507.1"/>
    </source>
</evidence>
<organism evidence="1 2">
    <name type="scientific">Cucumis sativus</name>
    <name type="common">Cucumber</name>
    <dbReference type="NCBI Taxonomy" id="3659"/>
    <lineage>
        <taxon>Eukaryota</taxon>
        <taxon>Viridiplantae</taxon>
        <taxon>Streptophyta</taxon>
        <taxon>Embryophyta</taxon>
        <taxon>Tracheophyta</taxon>
        <taxon>Spermatophyta</taxon>
        <taxon>Magnoliopsida</taxon>
        <taxon>eudicotyledons</taxon>
        <taxon>Gunneridae</taxon>
        <taxon>Pentapetalae</taxon>
        <taxon>rosids</taxon>
        <taxon>fabids</taxon>
        <taxon>Cucurbitales</taxon>
        <taxon>Cucurbitaceae</taxon>
        <taxon>Benincaseae</taxon>
        <taxon>Cucumis</taxon>
    </lineage>
</organism>
<gene>
    <name evidence="1" type="ORF">Csa_4G663660</name>
</gene>
<name>A0A0A0L4L8_CUCSA</name>
<evidence type="ECO:0000313" key="2">
    <source>
        <dbReference type="Proteomes" id="UP000029981"/>
    </source>
</evidence>
<dbReference type="Proteomes" id="UP000029981">
    <property type="component" value="Chromosome 4"/>
</dbReference>
<reference evidence="1 2" key="1">
    <citation type="journal article" date="2009" name="Nat. Genet.">
        <title>The genome of the cucumber, Cucumis sativus L.</title>
        <authorList>
            <person name="Huang S."/>
            <person name="Li R."/>
            <person name="Zhang Z."/>
            <person name="Li L."/>
            <person name="Gu X."/>
            <person name="Fan W."/>
            <person name="Lucas W.J."/>
            <person name="Wang X."/>
            <person name="Xie B."/>
            <person name="Ni P."/>
            <person name="Ren Y."/>
            <person name="Zhu H."/>
            <person name="Li J."/>
            <person name="Lin K."/>
            <person name="Jin W."/>
            <person name="Fei Z."/>
            <person name="Li G."/>
            <person name="Staub J."/>
            <person name="Kilian A."/>
            <person name="van der Vossen E.A."/>
            <person name="Wu Y."/>
            <person name="Guo J."/>
            <person name="He J."/>
            <person name="Jia Z."/>
            <person name="Ren Y."/>
            <person name="Tian G."/>
            <person name="Lu Y."/>
            <person name="Ruan J."/>
            <person name="Qian W."/>
            <person name="Wang M."/>
            <person name="Huang Q."/>
            <person name="Li B."/>
            <person name="Xuan Z."/>
            <person name="Cao J."/>
            <person name="Asan"/>
            <person name="Wu Z."/>
            <person name="Zhang J."/>
            <person name="Cai Q."/>
            <person name="Bai Y."/>
            <person name="Zhao B."/>
            <person name="Han Y."/>
            <person name="Li Y."/>
            <person name="Li X."/>
            <person name="Wang S."/>
            <person name="Shi Q."/>
            <person name="Liu S."/>
            <person name="Cho W.K."/>
            <person name="Kim J.Y."/>
            <person name="Xu Y."/>
            <person name="Heller-Uszynska K."/>
            <person name="Miao H."/>
            <person name="Cheng Z."/>
            <person name="Zhang S."/>
            <person name="Wu J."/>
            <person name="Yang Y."/>
            <person name="Kang H."/>
            <person name="Li M."/>
            <person name="Liang H."/>
            <person name="Ren X."/>
            <person name="Shi Z."/>
            <person name="Wen M."/>
            <person name="Jian M."/>
            <person name="Yang H."/>
            <person name="Zhang G."/>
            <person name="Yang Z."/>
            <person name="Chen R."/>
            <person name="Liu S."/>
            <person name="Li J."/>
            <person name="Ma L."/>
            <person name="Liu H."/>
            <person name="Zhou Y."/>
            <person name="Zhao J."/>
            <person name="Fang X."/>
            <person name="Li G."/>
            <person name="Fang L."/>
            <person name="Li Y."/>
            <person name="Liu D."/>
            <person name="Zheng H."/>
            <person name="Zhang Y."/>
            <person name="Qin N."/>
            <person name="Li Z."/>
            <person name="Yang G."/>
            <person name="Yang S."/>
            <person name="Bolund L."/>
            <person name="Kristiansen K."/>
            <person name="Zheng H."/>
            <person name="Li S."/>
            <person name="Zhang X."/>
            <person name="Yang H."/>
            <person name="Wang J."/>
            <person name="Sun R."/>
            <person name="Zhang B."/>
            <person name="Jiang S."/>
            <person name="Wang J."/>
            <person name="Du Y."/>
            <person name="Li S."/>
        </authorList>
    </citation>
    <scope>NUCLEOTIDE SEQUENCE [LARGE SCALE GENOMIC DNA]</scope>
    <source>
        <strain evidence="2">cv. 9930</strain>
    </source>
</reference>
<dbReference type="EMBL" id="CM002925">
    <property type="protein sequence ID" value="KGN55507.1"/>
    <property type="molecule type" value="Genomic_DNA"/>
</dbReference>
<reference evidence="1 2" key="4">
    <citation type="journal article" date="2011" name="BMC Genomics">
        <title>RNA-Seq improves annotation of protein-coding genes in the cucumber genome.</title>
        <authorList>
            <person name="Li Z."/>
            <person name="Zhang Z."/>
            <person name="Yan P."/>
            <person name="Huang S."/>
            <person name="Fei Z."/>
            <person name="Lin K."/>
        </authorList>
    </citation>
    <scope>NUCLEOTIDE SEQUENCE [LARGE SCALE GENOMIC DNA]</scope>
    <source>
        <strain evidence="2">cv. 9930</strain>
    </source>
</reference>
<sequence>MDYSQLLLLFEAIEIWLQISLFLPRKGISTSFSSGRGKKRSFVEFELLGGGMVGHCFFAFMLVGNPNTRLCISAFTLPAFKSFGRPFSFRHCPLSSPFLRN</sequence>
<reference evidence="1 2" key="2">
    <citation type="journal article" date="2009" name="PLoS ONE">
        <title>An integrated genetic and cytogenetic map of the cucumber genome.</title>
        <authorList>
            <person name="Ren Y."/>
            <person name="Zhang Z."/>
            <person name="Liu J."/>
            <person name="Staub J.E."/>
            <person name="Han Y."/>
            <person name="Cheng Z."/>
            <person name="Li X."/>
            <person name="Lu J."/>
            <person name="Miao H."/>
            <person name="Kang H."/>
            <person name="Xie B."/>
            <person name="Gu X."/>
            <person name="Wang X."/>
            <person name="Du Y."/>
            <person name="Jin W."/>
            <person name="Huang S."/>
        </authorList>
    </citation>
    <scope>NUCLEOTIDE SEQUENCE [LARGE SCALE GENOMIC DNA]</scope>
    <source>
        <strain evidence="2">cv. 9930</strain>
    </source>
</reference>
<dbReference type="AlphaFoldDB" id="A0A0A0L4L8"/>